<evidence type="ECO:0000259" key="1">
    <source>
        <dbReference type="Pfam" id="PF01208"/>
    </source>
</evidence>
<dbReference type="InterPro" id="IPR000257">
    <property type="entry name" value="Uroporphyrinogen_deCOase"/>
</dbReference>
<proteinExistence type="predicted"/>
<comment type="caution">
    <text evidence="2">The sequence shown here is derived from an EMBL/GenBank/DDBJ whole genome shotgun (WGS) entry which is preliminary data.</text>
</comment>
<evidence type="ECO:0000313" key="2">
    <source>
        <dbReference type="EMBL" id="PIX77200.1"/>
    </source>
</evidence>
<dbReference type="Pfam" id="PF01208">
    <property type="entry name" value="URO-D"/>
    <property type="match status" value="1"/>
</dbReference>
<dbReference type="PANTHER" id="PTHR47099">
    <property type="entry name" value="METHYLCOBAMIDE:COM METHYLTRANSFERASE MTBA"/>
    <property type="match status" value="1"/>
</dbReference>
<accession>A0A2M7M3B5</accession>
<organism evidence="2 3">
    <name type="scientific">bacterium (Candidatus Ratteibacteria) CG_4_10_14_3_um_filter_41_18</name>
    <dbReference type="NCBI Taxonomy" id="2014287"/>
    <lineage>
        <taxon>Bacteria</taxon>
        <taxon>Candidatus Ratteibacteria</taxon>
    </lineage>
</organism>
<sequence>MAAINRKEVDHLPLYAWVFGFSPPGHLRWKKNGREVEHWYTMRLEHIHTLPEPWDISDDFKRVKTWLNLGLDDVLDVSFPWSINPEVKIRDWREENLLCRIYQTPEGEILQKVKKTEEEIPPGWVIQPDKLKTFEDFNLPRTVKFPVSIKEDLPKLKFLLCEPTKQQIGNYQERISLIKKFSSKNGVLVAGWSAFGMDGVIWLIGIEKAIITAMTEQDFFQELVEMVYNFDLMRTERMLEVGGIDIIVQRGWYSSTDFWSPKLFRQYVLPNLKKLVKLVHQKGLKFAYVMTTGVMNFIEDLCAAGVDLLYFVDPGQDRVDLNLLQEKLRGRMAVAGGVNTSITLTKGNPAEIKEAVFKFVDTLGKRGVILSPVDALFPDTPWQSVEAMINAWKEVR</sequence>
<dbReference type="PANTHER" id="PTHR47099:SF1">
    <property type="entry name" value="METHYLCOBAMIDE:COM METHYLTRANSFERASE MTBA"/>
    <property type="match status" value="1"/>
</dbReference>
<dbReference type="AlphaFoldDB" id="A0A2M7M3B5"/>
<gene>
    <name evidence="2" type="ORF">COZ37_03960</name>
</gene>
<name>A0A2M7M3B5_9BACT</name>
<dbReference type="GO" id="GO:0004853">
    <property type="term" value="F:uroporphyrinogen decarboxylase activity"/>
    <property type="evidence" value="ECO:0007669"/>
    <property type="project" value="InterPro"/>
</dbReference>
<feature type="domain" description="Uroporphyrinogen decarboxylase (URO-D)" evidence="1">
    <location>
        <begin position="187"/>
        <end position="394"/>
    </location>
</feature>
<dbReference type="InterPro" id="IPR038071">
    <property type="entry name" value="UROD/MetE-like_sf"/>
</dbReference>
<evidence type="ECO:0000313" key="3">
    <source>
        <dbReference type="Proteomes" id="UP000229703"/>
    </source>
</evidence>
<dbReference type="Gene3D" id="3.20.20.210">
    <property type="match status" value="1"/>
</dbReference>
<dbReference type="SUPFAM" id="SSF51726">
    <property type="entry name" value="UROD/MetE-like"/>
    <property type="match status" value="1"/>
</dbReference>
<dbReference type="InterPro" id="IPR052024">
    <property type="entry name" value="Methanogen_methyltrans"/>
</dbReference>
<dbReference type="GO" id="GO:0006779">
    <property type="term" value="P:porphyrin-containing compound biosynthetic process"/>
    <property type="evidence" value="ECO:0007669"/>
    <property type="project" value="InterPro"/>
</dbReference>
<reference evidence="3" key="1">
    <citation type="submission" date="2017-09" db="EMBL/GenBank/DDBJ databases">
        <title>Depth-based differentiation of microbial function through sediment-hosted aquifers and enrichment of novel symbionts in the deep terrestrial subsurface.</title>
        <authorList>
            <person name="Probst A.J."/>
            <person name="Ladd B."/>
            <person name="Jarett J.K."/>
            <person name="Geller-Mcgrath D.E."/>
            <person name="Sieber C.M.K."/>
            <person name="Emerson J.B."/>
            <person name="Anantharaman K."/>
            <person name="Thomas B.C."/>
            <person name="Malmstrom R."/>
            <person name="Stieglmeier M."/>
            <person name="Klingl A."/>
            <person name="Woyke T."/>
            <person name="Ryan C.M."/>
            <person name="Banfield J.F."/>
        </authorList>
    </citation>
    <scope>NUCLEOTIDE SEQUENCE [LARGE SCALE GENOMIC DNA]</scope>
</reference>
<dbReference type="EMBL" id="PFJK01000181">
    <property type="protein sequence ID" value="PIX77200.1"/>
    <property type="molecule type" value="Genomic_DNA"/>
</dbReference>
<protein>
    <recommendedName>
        <fullName evidence="1">Uroporphyrinogen decarboxylase (URO-D) domain-containing protein</fullName>
    </recommendedName>
</protein>
<dbReference type="Proteomes" id="UP000229703">
    <property type="component" value="Unassembled WGS sequence"/>
</dbReference>